<feature type="region of interest" description="Disordered" evidence="4">
    <location>
        <begin position="888"/>
        <end position="960"/>
    </location>
</feature>
<dbReference type="Gene3D" id="2.30.29.30">
    <property type="entry name" value="Pleckstrin-homology domain (PH domain)/Phosphotyrosine-binding domain (PTB)"/>
    <property type="match status" value="1"/>
</dbReference>
<dbReference type="GO" id="GO:0004438">
    <property type="term" value="F:phosphatidylinositol-3-phosphate phosphatase activity"/>
    <property type="evidence" value="ECO:0007669"/>
    <property type="project" value="TreeGrafter"/>
</dbReference>
<dbReference type="InterPro" id="IPR030564">
    <property type="entry name" value="Myotubularin"/>
</dbReference>
<feature type="region of interest" description="Disordered" evidence="4">
    <location>
        <begin position="651"/>
        <end position="672"/>
    </location>
</feature>
<dbReference type="GO" id="GO:0005737">
    <property type="term" value="C:cytoplasm"/>
    <property type="evidence" value="ECO:0007669"/>
    <property type="project" value="TreeGrafter"/>
</dbReference>
<dbReference type="InterPro" id="IPR011993">
    <property type="entry name" value="PH-like_dom_sf"/>
</dbReference>
<sequence>MHVPTASTSSSSTSLISLPKPKVDLLAHVWFQRRGESSCHRGALRFTSHHLIFEYPSDRPSRHLQIPLSLILKATRIPSLRISSQALSPSQRIYPITLFCKNFDSAAFAFHSEHDQLAVFDSLKECAILTDISQLYAFYYQPAPHDALPQQDVARIYDPKKEFARQGLGSRSKAWRFTDINAQYSFCATYPALMAVPSRISDTTLSYAAKYRSKARIPALTYLHWANHASITRSSQPMVGLKNARSIQDEKLIEAIFTSHHFADPESITAKVAADAATGAASTASGAPALATVYGATTTNLILDARPTTNAMANVAKGAGTENMEYYKGCKKSYLGIENIHIMRDSLHKLTDALRESEPIATFGMPVEALDDLTATDLLTDASGSALRLNPTPVDPAALRKSMWLKHIQSLMQGSMSIVRNLHINSSHVLIHCSDGWDRTSQLAAIAQVCLDPYFRTFHGLAVLIEKDWLSFGHKFTDRGGLKGSEHYFTVASKNSYVNPNDDDDNGYDTDPELDKANAGSGGAGGFDGQAAANAFWGFTKQLTANFSAATSGAAAGPKKGSNIKETSPVFHQFLDCLWQIMRQFPDRFEYDSAYLVELLQIVQECKYGTFLMDCERERQKPQDQDGRPLPLLSTRTVSAWSYLLSPDVKKKHRNPRYQPELDDRNPKRKDTDMGVLIADPRDVRYFEQLFRRATGDMNASLDKEAEERRRARERLERAVRGDNSANASSDALKIPGADMNGADAQSANLAQVPGGGELEKADATIAVVGAGDPDPVLDPLAAATADASATCQNKSVASSPAPGAVDLVTNAQIDPTRLSYQARQPKVRVQQTGAPLASTPDISAASPDSATAMANNVSSAADVAANRMKNLFIGGWGRLQEAMAAPATEGSPLAHDSALSQSSARPTSPMKSAREAQQSKLASLGFGSQHSAHQDPLSLGSELAAPPYSEPAAASNHAVHNPWAANTSMRAEMQRKHVAMRAPYVSVPQGHTNAVRPGYGADSRQQSWKAPSYAGSGDIHGKEDQEANDDGTQNSSTAMTSDPLGVL</sequence>
<organism evidence="6 8">
    <name type="scientific">Ustilago bromivora</name>
    <dbReference type="NCBI Taxonomy" id="307758"/>
    <lineage>
        <taxon>Eukaryota</taxon>
        <taxon>Fungi</taxon>
        <taxon>Dikarya</taxon>
        <taxon>Basidiomycota</taxon>
        <taxon>Ustilaginomycotina</taxon>
        <taxon>Ustilaginomycetes</taxon>
        <taxon>Ustilaginales</taxon>
        <taxon>Ustilaginaceae</taxon>
        <taxon>Ustilago</taxon>
    </lineage>
</organism>
<dbReference type="PANTHER" id="PTHR10807">
    <property type="entry name" value="MYOTUBULARIN-RELATED"/>
    <property type="match status" value="1"/>
</dbReference>
<evidence type="ECO:0000313" key="6">
    <source>
        <dbReference type="EMBL" id="SAM86407.1"/>
    </source>
</evidence>
<feature type="compositionally biased region" description="Polar residues" evidence="4">
    <location>
        <begin position="899"/>
        <end position="932"/>
    </location>
</feature>
<dbReference type="EMBL" id="ULHB01000032">
    <property type="protein sequence ID" value="SYW77973.1"/>
    <property type="molecule type" value="Genomic_DNA"/>
</dbReference>
<feature type="compositionally biased region" description="Polar residues" evidence="4">
    <location>
        <begin position="1031"/>
        <end position="1041"/>
    </location>
</feature>
<feature type="compositionally biased region" description="Low complexity" evidence="4">
    <location>
        <begin position="942"/>
        <end position="956"/>
    </location>
</feature>
<evidence type="ECO:0000313" key="8">
    <source>
        <dbReference type="Proteomes" id="UP000179920"/>
    </source>
</evidence>
<dbReference type="EMBL" id="LT558138">
    <property type="protein sequence ID" value="SAM86407.1"/>
    <property type="molecule type" value="Genomic_DNA"/>
</dbReference>
<feature type="region of interest" description="Disordered" evidence="4">
    <location>
        <begin position="499"/>
        <end position="521"/>
    </location>
</feature>
<reference evidence="8" key="2">
    <citation type="submission" date="2016-04" db="EMBL/GenBank/DDBJ databases">
        <authorList>
            <person name="Guldener U."/>
            <person name="Guldener U."/>
        </authorList>
    </citation>
    <scope>NUCLEOTIDE SEQUENCE [LARGE SCALE GENOMIC DNA]</scope>
    <source>
        <strain evidence="8">UB2112</strain>
    </source>
</reference>
<feature type="compositionally biased region" description="Acidic residues" evidence="4">
    <location>
        <begin position="501"/>
        <end position="512"/>
    </location>
</feature>
<dbReference type="GO" id="GO:0046856">
    <property type="term" value="P:phosphatidylinositol dephosphorylation"/>
    <property type="evidence" value="ECO:0007669"/>
    <property type="project" value="TreeGrafter"/>
</dbReference>
<evidence type="ECO:0000259" key="5">
    <source>
        <dbReference type="PROSITE" id="PS51339"/>
    </source>
</evidence>
<feature type="region of interest" description="Disordered" evidence="4">
    <location>
        <begin position="990"/>
        <end position="1048"/>
    </location>
</feature>
<feature type="binding site" evidence="3">
    <location>
        <begin position="433"/>
        <end position="439"/>
    </location>
    <ligand>
        <name>substrate</name>
    </ligand>
</feature>
<evidence type="ECO:0000256" key="4">
    <source>
        <dbReference type="SAM" id="MobiDB-lite"/>
    </source>
</evidence>
<dbReference type="InterPro" id="IPR029021">
    <property type="entry name" value="Prot-tyrosine_phosphatase-like"/>
</dbReference>
<feature type="binding site" evidence="3">
    <location>
        <begin position="314"/>
        <end position="317"/>
    </location>
    <ligand>
        <name>substrate</name>
    </ligand>
</feature>
<dbReference type="PROSITE" id="PS00383">
    <property type="entry name" value="TYR_PHOSPHATASE_1"/>
    <property type="match status" value="1"/>
</dbReference>
<protein>
    <submittedName>
        <fullName evidence="7">Related to YMR1 - Phosphatidylinositol 3-phosphate phosphatase</fullName>
    </submittedName>
    <submittedName>
        <fullName evidence="6">Related to YMR1-Phosphatidylinositol 3-phosphate phosphatase</fullName>
    </submittedName>
</protein>
<comment type="similarity">
    <text evidence="1">Belongs to the protein-tyrosine phosphatase family. Non-receptor class myotubularin subfamily.</text>
</comment>
<dbReference type="GO" id="GO:0016020">
    <property type="term" value="C:membrane"/>
    <property type="evidence" value="ECO:0007669"/>
    <property type="project" value="TreeGrafter"/>
</dbReference>
<proteinExistence type="inferred from homology"/>
<dbReference type="Proteomes" id="UP000658997">
    <property type="component" value="Unassembled WGS sequence"/>
</dbReference>
<reference evidence="7" key="3">
    <citation type="submission" date="2018-08" db="EMBL/GenBank/DDBJ databases">
        <authorList>
            <person name="Guldener U."/>
        </authorList>
    </citation>
    <scope>NUCLEOTIDE SEQUENCE</scope>
    <source>
        <strain evidence="7">UB2</strain>
    </source>
</reference>
<name>A0A1K0GZC6_9BASI</name>
<dbReference type="PROSITE" id="PS51339">
    <property type="entry name" value="PPASE_MYOTUBULARIN"/>
    <property type="match status" value="1"/>
</dbReference>
<feature type="active site" description="Phosphocysteine intermediate" evidence="2">
    <location>
        <position position="433"/>
    </location>
</feature>
<evidence type="ECO:0000313" key="7">
    <source>
        <dbReference type="EMBL" id="SYW77973.1"/>
    </source>
</evidence>
<gene>
    <name evidence="7" type="ORF">UBRO2_02165</name>
    <name evidence="6" type="ORF">UBRO_07292</name>
</gene>
<dbReference type="PANTHER" id="PTHR10807:SF128">
    <property type="entry name" value="PHOSPHATIDYLINOSITOL-3,5-BISPHOSPHATE 3-PHOSPHATASE"/>
    <property type="match status" value="1"/>
</dbReference>
<keyword evidence="9" id="KW-1185">Reference proteome</keyword>
<feature type="compositionally biased region" description="Basic and acidic residues" evidence="4">
    <location>
        <begin position="660"/>
        <end position="672"/>
    </location>
</feature>
<reference evidence="6" key="1">
    <citation type="submission" date="2016-04" db="EMBL/GenBank/DDBJ databases">
        <authorList>
            <person name="Evans L.H."/>
            <person name="Alamgir A."/>
            <person name="Owens N."/>
            <person name="Weber N.D."/>
            <person name="Virtaneva K."/>
            <person name="Barbian K."/>
            <person name="Babar A."/>
            <person name="Rosenke K."/>
        </authorList>
    </citation>
    <scope>NUCLEOTIDE SEQUENCE</scope>
    <source>
        <strain evidence="6">UB2112</strain>
    </source>
</reference>
<evidence type="ECO:0000256" key="1">
    <source>
        <dbReference type="ARBA" id="ARBA00007471"/>
    </source>
</evidence>
<dbReference type="InterPro" id="IPR016130">
    <property type="entry name" value="Tyr_Pase_AS"/>
</dbReference>
<dbReference type="OrthoDB" id="271628at2759"/>
<evidence type="ECO:0000256" key="3">
    <source>
        <dbReference type="PIRSR" id="PIRSR630564-2"/>
    </source>
</evidence>
<dbReference type="InterPro" id="IPR010569">
    <property type="entry name" value="Myotubularin-like_Pase_dom"/>
</dbReference>
<evidence type="ECO:0000313" key="9">
    <source>
        <dbReference type="Proteomes" id="UP000658997"/>
    </source>
</evidence>
<dbReference type="AlphaFoldDB" id="A0A1K0GZC6"/>
<dbReference type="Pfam" id="PF06602">
    <property type="entry name" value="Myotub-related"/>
    <property type="match status" value="1"/>
</dbReference>
<evidence type="ECO:0000256" key="2">
    <source>
        <dbReference type="PIRSR" id="PIRSR630564-1"/>
    </source>
</evidence>
<dbReference type="SUPFAM" id="SSF52799">
    <property type="entry name" value="(Phosphotyrosine protein) phosphatases II"/>
    <property type="match status" value="1"/>
</dbReference>
<feature type="domain" description="Myotubularin phosphatase" evidence="5">
    <location>
        <begin position="153"/>
        <end position="691"/>
    </location>
</feature>
<feature type="binding site" evidence="3">
    <location>
        <begin position="339"/>
        <end position="340"/>
    </location>
    <ligand>
        <name>substrate</name>
    </ligand>
</feature>
<accession>A0A1K0GZC6</accession>
<dbReference type="SUPFAM" id="SSF50729">
    <property type="entry name" value="PH domain-like"/>
    <property type="match status" value="1"/>
</dbReference>
<dbReference type="Proteomes" id="UP000179920">
    <property type="component" value="Chromosome XXII"/>
</dbReference>